<evidence type="ECO:0008006" key="5">
    <source>
        <dbReference type="Google" id="ProtNLM"/>
    </source>
</evidence>
<evidence type="ECO:0000313" key="3">
    <source>
        <dbReference type="EMBL" id="RUS35359.1"/>
    </source>
</evidence>
<keyword evidence="2" id="KW-0677">Repeat</keyword>
<dbReference type="InterPro" id="IPR050216">
    <property type="entry name" value="LRR_domain-containing"/>
</dbReference>
<dbReference type="EMBL" id="RBNJ01000120">
    <property type="protein sequence ID" value="RUS35359.1"/>
    <property type="molecule type" value="Genomic_DNA"/>
</dbReference>
<gene>
    <name evidence="3" type="ORF">BC938DRAFT_471642</name>
</gene>
<evidence type="ECO:0000313" key="4">
    <source>
        <dbReference type="Proteomes" id="UP000274822"/>
    </source>
</evidence>
<dbReference type="InterPro" id="IPR032675">
    <property type="entry name" value="LRR_dom_sf"/>
</dbReference>
<dbReference type="PROSITE" id="PS51450">
    <property type="entry name" value="LRR"/>
    <property type="match status" value="3"/>
</dbReference>
<accession>A0A433QZY4</accession>
<keyword evidence="4" id="KW-1185">Reference proteome</keyword>
<comment type="caution">
    <text evidence="3">The sequence shown here is derived from an EMBL/GenBank/DDBJ whole genome shotgun (WGS) entry which is preliminary data.</text>
</comment>
<protein>
    <recommendedName>
        <fullName evidence="5">Leucine-rich repeat-containing protein 40</fullName>
    </recommendedName>
</protein>
<dbReference type="Gene3D" id="3.80.10.10">
    <property type="entry name" value="Ribonuclease Inhibitor"/>
    <property type="match status" value="3"/>
</dbReference>
<dbReference type="Proteomes" id="UP000274822">
    <property type="component" value="Unassembled WGS sequence"/>
</dbReference>
<keyword evidence="1" id="KW-0433">Leucine-rich repeat</keyword>
<proteinExistence type="predicted"/>
<evidence type="ECO:0000256" key="1">
    <source>
        <dbReference type="ARBA" id="ARBA00022614"/>
    </source>
</evidence>
<reference evidence="3 4" key="1">
    <citation type="journal article" date="2018" name="New Phytol.">
        <title>Phylogenomics of Endogonaceae and evolution of mycorrhizas within Mucoromycota.</title>
        <authorList>
            <person name="Chang Y."/>
            <person name="Desiro A."/>
            <person name="Na H."/>
            <person name="Sandor L."/>
            <person name="Lipzen A."/>
            <person name="Clum A."/>
            <person name="Barry K."/>
            <person name="Grigoriev I.V."/>
            <person name="Martin F.M."/>
            <person name="Stajich J.E."/>
            <person name="Smith M.E."/>
            <person name="Bonito G."/>
            <person name="Spatafora J.W."/>
        </authorList>
    </citation>
    <scope>NUCLEOTIDE SEQUENCE [LARGE SCALE GENOMIC DNA]</scope>
    <source>
        <strain evidence="3 4">AD002</strain>
    </source>
</reference>
<dbReference type="AlphaFoldDB" id="A0A433QZY4"/>
<organism evidence="3 4">
    <name type="scientific">Jimgerdemannia flammicorona</name>
    <dbReference type="NCBI Taxonomy" id="994334"/>
    <lineage>
        <taxon>Eukaryota</taxon>
        <taxon>Fungi</taxon>
        <taxon>Fungi incertae sedis</taxon>
        <taxon>Mucoromycota</taxon>
        <taxon>Mucoromycotina</taxon>
        <taxon>Endogonomycetes</taxon>
        <taxon>Endogonales</taxon>
        <taxon>Endogonaceae</taxon>
        <taxon>Jimgerdemannia</taxon>
    </lineage>
</organism>
<dbReference type="InterPro" id="IPR003591">
    <property type="entry name" value="Leu-rich_rpt_typical-subtyp"/>
</dbReference>
<evidence type="ECO:0000256" key="2">
    <source>
        <dbReference type="ARBA" id="ARBA00022737"/>
    </source>
</evidence>
<dbReference type="PANTHER" id="PTHR48051:SF1">
    <property type="entry name" value="RAS SUPPRESSOR PROTEIN 1"/>
    <property type="match status" value="1"/>
</dbReference>
<dbReference type="GO" id="GO:0005737">
    <property type="term" value="C:cytoplasm"/>
    <property type="evidence" value="ECO:0007669"/>
    <property type="project" value="TreeGrafter"/>
</dbReference>
<dbReference type="InterPro" id="IPR001611">
    <property type="entry name" value="Leu-rich_rpt"/>
</dbReference>
<dbReference type="SUPFAM" id="SSF52058">
    <property type="entry name" value="L domain-like"/>
    <property type="match status" value="1"/>
</dbReference>
<dbReference type="PANTHER" id="PTHR48051">
    <property type="match status" value="1"/>
</dbReference>
<dbReference type="Pfam" id="PF12799">
    <property type="entry name" value="LRR_4"/>
    <property type="match status" value="1"/>
</dbReference>
<dbReference type="InterPro" id="IPR025875">
    <property type="entry name" value="Leu-rich_rpt_4"/>
</dbReference>
<dbReference type="Pfam" id="PF13855">
    <property type="entry name" value="LRR_8"/>
    <property type="match status" value="1"/>
</dbReference>
<dbReference type="SMART" id="SM00369">
    <property type="entry name" value="LRR_TYP"/>
    <property type="match status" value="6"/>
</dbReference>
<dbReference type="SMART" id="SM00364">
    <property type="entry name" value="LRR_BAC"/>
    <property type="match status" value="4"/>
</dbReference>
<name>A0A433QZY4_9FUNG</name>
<sequence length="416" mass="45936">MFGVHSGRLNISNRSLTLIPNAVWDMYHTDTKAINIDFNSSGGDAWYETIDLTKFIAADNAIEEISPRIGEEFLGLTVFDVCLFIIYCCLRVGNVPISMGGDCEILSPIHNNKISTLPREFGQLEHITQLNIAHNRLTTMPSPIFQLKALNELHLAGNQIESVDPQIGRLTRIEYLDLSQNHLTGLPEEIGDLLNLKKLKLSKNRLAALPSAEVLARLTKLAEFEAAENQLTVAFRGFGQSFDNVTFPTLHYLDLRQNKITRIDDAPQPKNFDSGNATANSSSLFRPPVLLPKLKELLLARNQLASLGPLLHTCPDLVTLDLQGNKFVEIPDGLLTLRTLNRLDVAGNLLPHLPAELGLLESLSVLTWEGNPIKNAPKVGRSTTELLKSLRDRLAADPGLCKIFNPCALSLENSAM</sequence>
<dbReference type="PRINTS" id="PR00019">
    <property type="entry name" value="LEURICHRPT"/>
</dbReference>